<dbReference type="EMBL" id="CP014339">
    <property type="protein sequence ID" value="AQX50513.1"/>
    <property type="molecule type" value="Genomic_DNA"/>
</dbReference>
<evidence type="ECO:0000313" key="2">
    <source>
        <dbReference type="EMBL" id="OPB48450.1"/>
    </source>
</evidence>
<name>A0A1T3D526_9FLAO</name>
<protein>
    <recommendedName>
        <fullName evidence="4">Carboxypeptidase-like regulatory domain-containing protein</fullName>
    </recommendedName>
</protein>
<dbReference type="RefSeq" id="WP_078412416.1">
    <property type="nucleotide sequence ID" value="NZ_BQKS01000012.1"/>
</dbReference>
<dbReference type="AlphaFoldDB" id="A0A1T3D526"/>
<organism evidence="2">
    <name type="scientific">Elizabethkingia anophelis</name>
    <dbReference type="NCBI Taxonomy" id="1117645"/>
    <lineage>
        <taxon>Bacteria</taxon>
        <taxon>Pseudomonadati</taxon>
        <taxon>Bacteroidota</taxon>
        <taxon>Flavobacteriia</taxon>
        <taxon>Flavobacteriales</taxon>
        <taxon>Weeksellaceae</taxon>
        <taxon>Elizabethkingia</taxon>
    </lineage>
</organism>
<dbReference type="Proteomes" id="UP000189738">
    <property type="component" value="Chromosome"/>
</dbReference>
<evidence type="ECO:0000313" key="1">
    <source>
        <dbReference type="EMBL" id="AQX50513.1"/>
    </source>
</evidence>
<proteinExistence type="predicted"/>
<dbReference type="EMBL" id="MAHS01000011">
    <property type="protein sequence ID" value="OPB48450.1"/>
    <property type="molecule type" value="Genomic_DNA"/>
</dbReference>
<gene>
    <name evidence="1" type="ORF">AYC66_07430</name>
    <name evidence="2" type="ORF">BAY09_05700</name>
</gene>
<sequence>MKKIIGLILLFYFYLGHSQAYYIFSVLDTESGLPISNAKIITSTNDVHYTNDDGKVFLPSDVKSLNVSAPTYEEQNINFSTSTVKLKPVYKDIDEVQITNIDIKQLLENTLTNYLKLYYSKPSLYYGEIKQKAYLGGQINNLLVADINIWSLANVYNFKEKDNIDSFAQLGLNNIKYYKTRKRTADYPFNNDAQIIPRDFVLKLFFNGELVGVLNELRNDRIKVKLAYENTDIKIFLFEANNETTKVVYKGKLVYSKKDMLITYFDINAEGYKNMLRNRNKNGENYDVVNTSSYMSYDFYKNSNRYIPASIKSKGKGYILYKGQNVPFEVVQYITLQKFQESGRKGLKNKIDLTKNLTDNIPDKEIKETETLLSEEEQRFINER</sequence>
<evidence type="ECO:0008006" key="4">
    <source>
        <dbReference type="Google" id="ProtNLM"/>
    </source>
</evidence>
<accession>A0A1T3D526</accession>
<reference evidence="1 3" key="1">
    <citation type="submission" date="2016-02" db="EMBL/GenBank/DDBJ databases">
        <authorList>
            <person name="Nicholson A.C."/>
            <person name="Humrighouse B.W."/>
            <person name="Loparev V."/>
            <person name="Emery B."/>
            <person name="Graziano J."/>
            <person name="McQuiston J.R."/>
        </authorList>
    </citation>
    <scope>NUCLEOTIDE SEQUENCE [LARGE SCALE GENOMIC DNA]</scope>
    <source>
        <strain evidence="1 3">E6809</strain>
    </source>
</reference>
<reference evidence="2" key="2">
    <citation type="submission" date="2016-06" db="EMBL/GenBank/DDBJ databases">
        <authorList>
            <person name="Nicholson A.C."/>
        </authorList>
    </citation>
    <scope>NUCLEOTIDE SEQUENCE [LARGE SCALE GENOMIC DNA]</scope>
    <source>
        <strain evidence="2">E6809</strain>
    </source>
</reference>
<evidence type="ECO:0000313" key="3">
    <source>
        <dbReference type="Proteomes" id="UP000189738"/>
    </source>
</evidence>